<evidence type="ECO:0000256" key="1">
    <source>
        <dbReference type="ARBA" id="ARBA00022645"/>
    </source>
</evidence>
<evidence type="ECO:0000256" key="7">
    <source>
        <dbReference type="ARBA" id="ARBA00034000"/>
    </source>
</evidence>
<feature type="region of interest" description="Disordered" evidence="9">
    <location>
        <begin position="708"/>
        <end position="791"/>
    </location>
</feature>
<keyword evidence="5" id="KW-0378">Hydrolase</keyword>
<feature type="region of interest" description="Disordered" evidence="9">
    <location>
        <begin position="618"/>
        <end position="641"/>
    </location>
</feature>
<feature type="compositionally biased region" description="Low complexity" evidence="9">
    <location>
        <begin position="739"/>
        <end position="781"/>
    </location>
</feature>
<feature type="compositionally biased region" description="Polar residues" evidence="9">
    <location>
        <begin position="632"/>
        <end position="641"/>
    </location>
</feature>
<keyword evidence="10" id="KW-0472">Membrane</keyword>
<keyword evidence="4 13" id="KW-0808">Transferase</keyword>
<keyword evidence="1" id="KW-0121">Carboxypeptidase</keyword>
<proteinExistence type="predicted"/>
<keyword evidence="3 13" id="KW-0328">Glycosyltransferase</keyword>
<dbReference type="SUPFAM" id="SSF56601">
    <property type="entry name" value="beta-lactamase/transpeptidase-like"/>
    <property type="match status" value="1"/>
</dbReference>
<evidence type="ECO:0000256" key="8">
    <source>
        <dbReference type="ARBA" id="ARBA00049902"/>
    </source>
</evidence>
<feature type="compositionally biased region" description="Polar residues" evidence="9">
    <location>
        <begin position="459"/>
        <end position="475"/>
    </location>
</feature>
<evidence type="ECO:0000256" key="6">
    <source>
        <dbReference type="ARBA" id="ARBA00023268"/>
    </source>
</evidence>
<evidence type="ECO:0000256" key="4">
    <source>
        <dbReference type="ARBA" id="ARBA00022679"/>
    </source>
</evidence>
<dbReference type="InterPro" id="IPR012338">
    <property type="entry name" value="Beta-lactam/transpept-like"/>
</dbReference>
<feature type="domain" description="Glycosyl transferase family 51" evidence="12">
    <location>
        <begin position="138"/>
        <end position="308"/>
    </location>
</feature>
<dbReference type="Pfam" id="PF00912">
    <property type="entry name" value="Transgly"/>
    <property type="match status" value="1"/>
</dbReference>
<evidence type="ECO:0000259" key="11">
    <source>
        <dbReference type="Pfam" id="PF00905"/>
    </source>
</evidence>
<evidence type="ECO:0000256" key="10">
    <source>
        <dbReference type="SAM" id="Phobius"/>
    </source>
</evidence>
<organism evidence="13 14">
    <name type="scientific">Klenkia terrae</name>
    <dbReference type="NCBI Taxonomy" id="1052259"/>
    <lineage>
        <taxon>Bacteria</taxon>
        <taxon>Bacillati</taxon>
        <taxon>Actinomycetota</taxon>
        <taxon>Actinomycetes</taxon>
        <taxon>Geodermatophilales</taxon>
        <taxon>Geodermatophilaceae</taxon>
        <taxon>Klenkia</taxon>
    </lineage>
</organism>
<dbReference type="Gene3D" id="3.40.710.10">
    <property type="entry name" value="DD-peptidase/beta-lactamase superfamily"/>
    <property type="match status" value="1"/>
</dbReference>
<comment type="catalytic activity">
    <reaction evidence="7">
        <text>Preferential cleavage: (Ac)2-L-Lys-D-Ala-|-D-Ala. Also transpeptidation of peptidyl-alanyl moieties that are N-acyl substituents of D-alanine.</text>
        <dbReference type="EC" id="3.4.16.4"/>
    </reaction>
</comment>
<feature type="compositionally biased region" description="Polar residues" evidence="9">
    <location>
        <begin position="715"/>
        <end position="735"/>
    </location>
</feature>
<dbReference type="GO" id="GO:0016757">
    <property type="term" value="F:glycosyltransferase activity"/>
    <property type="evidence" value="ECO:0007669"/>
    <property type="project" value="UniProtKB-KW"/>
</dbReference>
<accession>A0ABU8E8I7</accession>
<dbReference type="EC" id="2.4.-.-" evidence="13"/>
<dbReference type="InterPro" id="IPR050396">
    <property type="entry name" value="Glycosyltr_51/Transpeptidase"/>
</dbReference>
<dbReference type="Gene3D" id="1.10.3810.10">
    <property type="entry name" value="Biosynthetic peptidoglycan transglycosylase-like"/>
    <property type="match status" value="1"/>
</dbReference>
<feature type="region of interest" description="Disordered" evidence="9">
    <location>
        <begin position="1"/>
        <end position="83"/>
    </location>
</feature>
<dbReference type="InterPro" id="IPR001460">
    <property type="entry name" value="PCN-bd_Tpept"/>
</dbReference>
<evidence type="ECO:0000313" key="13">
    <source>
        <dbReference type="EMBL" id="MEI4279924.1"/>
    </source>
</evidence>
<dbReference type="Pfam" id="PF00905">
    <property type="entry name" value="Transpeptidase"/>
    <property type="match status" value="1"/>
</dbReference>
<keyword evidence="10" id="KW-0812">Transmembrane</keyword>
<evidence type="ECO:0000256" key="3">
    <source>
        <dbReference type="ARBA" id="ARBA00022676"/>
    </source>
</evidence>
<dbReference type="InterPro" id="IPR023346">
    <property type="entry name" value="Lysozyme-like_dom_sf"/>
</dbReference>
<feature type="domain" description="Penicillin-binding protein transpeptidase" evidence="11">
    <location>
        <begin position="401"/>
        <end position="665"/>
    </location>
</feature>
<dbReference type="PANTHER" id="PTHR32282">
    <property type="entry name" value="BINDING PROTEIN TRANSPEPTIDASE, PUTATIVE-RELATED"/>
    <property type="match status" value="1"/>
</dbReference>
<dbReference type="PANTHER" id="PTHR32282:SF34">
    <property type="entry name" value="PENICILLIN-BINDING PROTEIN 1A"/>
    <property type="match status" value="1"/>
</dbReference>
<dbReference type="EMBL" id="JBAPLV010000017">
    <property type="protein sequence ID" value="MEI4279924.1"/>
    <property type="molecule type" value="Genomic_DNA"/>
</dbReference>
<keyword evidence="2" id="KW-0645">Protease</keyword>
<feature type="transmembrane region" description="Helical" evidence="10">
    <location>
        <begin position="87"/>
        <end position="111"/>
    </location>
</feature>
<comment type="caution">
    <text evidence="13">The sequence shown here is derived from an EMBL/GenBank/DDBJ whole genome shotgun (WGS) entry which is preliminary data.</text>
</comment>
<reference evidence="13 14" key="1">
    <citation type="submission" date="2024-03" db="EMBL/GenBank/DDBJ databases">
        <title>Draft genome sequence of Klenkia terrae.</title>
        <authorList>
            <person name="Duangmal K."/>
            <person name="Chantavorakit T."/>
        </authorList>
    </citation>
    <scope>NUCLEOTIDE SEQUENCE [LARGE SCALE GENOMIC DNA]</scope>
    <source>
        <strain evidence="13 14">JCM 17786</strain>
    </source>
</reference>
<evidence type="ECO:0000256" key="5">
    <source>
        <dbReference type="ARBA" id="ARBA00022801"/>
    </source>
</evidence>
<name>A0ABU8E8I7_9ACTN</name>
<keyword evidence="14" id="KW-1185">Reference proteome</keyword>
<dbReference type="RefSeq" id="WP_336392527.1">
    <property type="nucleotide sequence ID" value="NZ_JBAPLV010000017.1"/>
</dbReference>
<dbReference type="InterPro" id="IPR036950">
    <property type="entry name" value="PBP_transglycosylase"/>
</dbReference>
<protein>
    <submittedName>
        <fullName evidence="13">Transglycosylase domain-containing protein</fullName>
        <ecNumber evidence="13">2.4.-.-</ecNumber>
    </submittedName>
</protein>
<evidence type="ECO:0000313" key="14">
    <source>
        <dbReference type="Proteomes" id="UP001373496"/>
    </source>
</evidence>
<feature type="compositionally biased region" description="Basic residues" evidence="9">
    <location>
        <begin position="69"/>
        <end position="83"/>
    </location>
</feature>
<feature type="region of interest" description="Disordered" evidence="9">
    <location>
        <begin position="454"/>
        <end position="475"/>
    </location>
</feature>
<sequence length="791" mass="82803">MPPHDDTSPVGLPAGSVRRPPPARATRSGGGGGRPDPRRPDPRTAKRADRGRTTASRTGDGPKVSARPAGKKRGKGKRTAKQKRRRIYKVLASLVVGGLVLLGVFVGVVYANTTVPSLDDVSQAQTTIVYYSDGTTEMARLGSENRIAVTLDQVSEPAREAILAAENRNFYDDPGISITGIARAAWNNLTGGSTQGGSTITQQYVKNTLLTADQTFSRKFQELFLAVKLDNNYSKDEILEGYLNTIYFGRGAYGIQAAAQTYFGVDASALTAQQGAVLAVLVRSPSAYDPANNPEGSQDRWGLVLDGMVEQGWLSSGDRSASTYPAVLPVTGSSLGLPDGPEGLIVQQALAEMQTRLDLTQDQVLSGGYRITTTVNPTYQQAAVETVNSVMEGEPETLRQALVAVDPRTGAVLAYYGGTSGTGFDYAQAQRPPGSSFKPYAMATALEQGIAINSRRDGSSPQTFPDRTQPVRNSGGASCASCTLVQAMTRSLNTTFYGLAYEVGPDNVRTTALAAMGLGDTWQGGTLDGAKVLANREGFTGAAIGIGEYEVRPVDQAVGFATLANGGVRHATHYIAQVTDSEGGLVVTPESVVDAGTQAIPAEVASDTTLSTEGVAEYSRRSLDDDRPVASKTGTQGLQGSVSDNTDAWMVGYTPSISTAVWMGSDTPSAIENADGGPIFGSGLPGQIWQEFMDRVLDGTPVEDLPTEQIIDGDTGNSVPEETTQAPVTTSQAPRPTSEAPETTTQAPVTTTPAPVTTTPAPTTTAAPTTTTPTTTVAPPGAVIPPGQPTR</sequence>
<dbReference type="InterPro" id="IPR001264">
    <property type="entry name" value="Glyco_trans_51"/>
</dbReference>
<comment type="catalytic activity">
    <reaction evidence="8">
        <text>[GlcNAc-(1-&gt;4)-Mur2Ac(oyl-L-Ala-gamma-D-Glu-L-Lys-D-Ala-D-Ala)](n)-di-trans,octa-cis-undecaprenyl diphosphate + beta-D-GlcNAc-(1-&gt;4)-Mur2Ac(oyl-L-Ala-gamma-D-Glu-L-Lys-D-Ala-D-Ala)-di-trans,octa-cis-undecaprenyl diphosphate = [GlcNAc-(1-&gt;4)-Mur2Ac(oyl-L-Ala-gamma-D-Glu-L-Lys-D-Ala-D-Ala)](n+1)-di-trans,octa-cis-undecaprenyl diphosphate + di-trans,octa-cis-undecaprenyl diphosphate + H(+)</text>
        <dbReference type="Rhea" id="RHEA:23708"/>
        <dbReference type="Rhea" id="RHEA-COMP:9602"/>
        <dbReference type="Rhea" id="RHEA-COMP:9603"/>
        <dbReference type="ChEBI" id="CHEBI:15378"/>
        <dbReference type="ChEBI" id="CHEBI:58405"/>
        <dbReference type="ChEBI" id="CHEBI:60033"/>
        <dbReference type="ChEBI" id="CHEBI:78435"/>
        <dbReference type="EC" id="2.4.99.28"/>
    </reaction>
</comment>
<evidence type="ECO:0000256" key="9">
    <source>
        <dbReference type="SAM" id="MobiDB-lite"/>
    </source>
</evidence>
<dbReference type="SUPFAM" id="SSF53955">
    <property type="entry name" value="Lysozyme-like"/>
    <property type="match status" value="1"/>
</dbReference>
<feature type="compositionally biased region" description="Pro residues" evidence="9">
    <location>
        <begin position="782"/>
        <end position="791"/>
    </location>
</feature>
<keyword evidence="10" id="KW-1133">Transmembrane helix</keyword>
<evidence type="ECO:0000256" key="2">
    <source>
        <dbReference type="ARBA" id="ARBA00022670"/>
    </source>
</evidence>
<gene>
    <name evidence="13" type="ORF">UXQ13_15755</name>
</gene>
<evidence type="ECO:0000259" key="12">
    <source>
        <dbReference type="Pfam" id="PF00912"/>
    </source>
</evidence>
<feature type="compositionally biased region" description="Basic and acidic residues" evidence="9">
    <location>
        <begin position="35"/>
        <end position="52"/>
    </location>
</feature>
<keyword evidence="6" id="KW-0511">Multifunctional enzyme</keyword>
<dbReference type="Proteomes" id="UP001373496">
    <property type="component" value="Unassembled WGS sequence"/>
</dbReference>
<feature type="compositionally biased region" description="Basic and acidic residues" evidence="9">
    <location>
        <begin position="618"/>
        <end position="629"/>
    </location>
</feature>